<dbReference type="Pfam" id="PF09084">
    <property type="entry name" value="NMT1"/>
    <property type="match status" value="1"/>
</dbReference>
<protein>
    <submittedName>
        <fullName evidence="3">NitT/TauT family transport system substrate-binding protein</fullName>
    </submittedName>
</protein>
<feature type="domain" description="SsuA/THI5-like" evidence="2">
    <location>
        <begin position="54"/>
        <end position="270"/>
    </location>
</feature>
<dbReference type="Gene3D" id="3.40.190.10">
    <property type="entry name" value="Periplasmic binding protein-like II"/>
    <property type="match status" value="2"/>
</dbReference>
<dbReference type="PROSITE" id="PS51257">
    <property type="entry name" value="PROKAR_LIPOPROTEIN"/>
    <property type="match status" value="1"/>
</dbReference>
<feature type="signal peptide" evidence="1">
    <location>
        <begin position="1"/>
        <end position="26"/>
    </location>
</feature>
<dbReference type="RefSeq" id="WP_306827422.1">
    <property type="nucleotide sequence ID" value="NZ_JAUSRA010000001.1"/>
</dbReference>
<organism evidence="3 4">
    <name type="scientific">Catenuloplanes nepalensis</name>
    <dbReference type="NCBI Taxonomy" id="587533"/>
    <lineage>
        <taxon>Bacteria</taxon>
        <taxon>Bacillati</taxon>
        <taxon>Actinomycetota</taxon>
        <taxon>Actinomycetes</taxon>
        <taxon>Micromonosporales</taxon>
        <taxon>Micromonosporaceae</taxon>
        <taxon>Catenuloplanes</taxon>
    </lineage>
</organism>
<dbReference type="PANTHER" id="PTHR31528:SF3">
    <property type="entry name" value="THIAMINE BIOSYNTHESIS PROTEIN HI_0357-RELATED"/>
    <property type="match status" value="1"/>
</dbReference>
<dbReference type="Proteomes" id="UP001240984">
    <property type="component" value="Unassembled WGS sequence"/>
</dbReference>
<dbReference type="PANTHER" id="PTHR31528">
    <property type="entry name" value="4-AMINO-5-HYDROXYMETHYL-2-METHYLPYRIMIDINE PHOSPHATE SYNTHASE THI11-RELATED"/>
    <property type="match status" value="1"/>
</dbReference>
<reference evidence="3 4" key="1">
    <citation type="submission" date="2023-07" db="EMBL/GenBank/DDBJ databases">
        <title>Sequencing the genomes of 1000 actinobacteria strains.</title>
        <authorList>
            <person name="Klenk H.-P."/>
        </authorList>
    </citation>
    <scope>NUCLEOTIDE SEQUENCE [LARGE SCALE GENOMIC DNA]</scope>
    <source>
        <strain evidence="3 4">DSM 44710</strain>
    </source>
</reference>
<accession>A0ABT9MNB1</accession>
<comment type="caution">
    <text evidence="3">The sequence shown here is derived from an EMBL/GenBank/DDBJ whole genome shotgun (WGS) entry which is preliminary data.</text>
</comment>
<name>A0ABT9MNB1_9ACTN</name>
<feature type="chain" id="PRO_5047021370" evidence="1">
    <location>
        <begin position="27"/>
        <end position="346"/>
    </location>
</feature>
<dbReference type="InterPro" id="IPR027939">
    <property type="entry name" value="NMT1/THI5"/>
</dbReference>
<dbReference type="SUPFAM" id="SSF53850">
    <property type="entry name" value="Periplasmic binding protein-like II"/>
    <property type="match status" value="1"/>
</dbReference>
<evidence type="ECO:0000313" key="3">
    <source>
        <dbReference type="EMBL" id="MDP9792546.1"/>
    </source>
</evidence>
<gene>
    <name evidence="3" type="ORF">J2S43_001058</name>
</gene>
<keyword evidence="4" id="KW-1185">Reference proteome</keyword>
<sequence length="346" mass="36522">MNARLPRRLLTAVIAAVLLGSTGCTGDANPNTSPSGGLTKVTVLTAIRIQGQDAPWAVGEAKGFFRERGIDLTIVAGQGTGDNIAALESGAAQFVIADLNALALIYDGRLNQDPRAQAPWVGIAAIYQQTISAIAAHPDAGITTVNDLEGKTVGYQEGGVNKTLFPAVAGQTGVDDNAIKWVPLGDLRGALVSRKVDAVTDNVTGIPVLRRKLGGREPVMLTYSTWLTDGYSNTWTTSRDLLARDPDLVRRFRDAAMESLVYAIDHPGEAADALAAAEPTYDRDTAAEEITKLRPYVYGADGVGTITGPRFNRGIASMAAIGVLKHQSEITVDSLVDPTIAVPYTP</sequence>
<dbReference type="InterPro" id="IPR015168">
    <property type="entry name" value="SsuA/THI5"/>
</dbReference>
<keyword evidence="1" id="KW-0732">Signal</keyword>
<evidence type="ECO:0000256" key="1">
    <source>
        <dbReference type="SAM" id="SignalP"/>
    </source>
</evidence>
<proteinExistence type="predicted"/>
<dbReference type="EMBL" id="JAUSRA010000001">
    <property type="protein sequence ID" value="MDP9792546.1"/>
    <property type="molecule type" value="Genomic_DNA"/>
</dbReference>
<evidence type="ECO:0000259" key="2">
    <source>
        <dbReference type="Pfam" id="PF09084"/>
    </source>
</evidence>
<evidence type="ECO:0000313" key="4">
    <source>
        <dbReference type="Proteomes" id="UP001240984"/>
    </source>
</evidence>